<dbReference type="PANTHER" id="PTHR12109:SF5">
    <property type="entry name" value="RING-TYPE DOMAIN-CONTAINING PROTEIN"/>
    <property type="match status" value="1"/>
</dbReference>
<evidence type="ECO:0000256" key="2">
    <source>
        <dbReference type="SAM" id="Phobius"/>
    </source>
</evidence>
<feature type="transmembrane region" description="Helical" evidence="2">
    <location>
        <begin position="239"/>
        <end position="264"/>
    </location>
</feature>
<dbReference type="Pfam" id="PF13920">
    <property type="entry name" value="zf-C3HC4_3"/>
    <property type="match status" value="1"/>
</dbReference>
<keyword evidence="2" id="KW-0812">Transmembrane</keyword>
<evidence type="ECO:0000259" key="3">
    <source>
        <dbReference type="PROSITE" id="PS50089"/>
    </source>
</evidence>
<keyword evidence="2" id="KW-0472">Membrane</keyword>
<accession>A0AAU9IDJ8</accession>
<dbReference type="InterPro" id="IPR013083">
    <property type="entry name" value="Znf_RING/FYVE/PHD"/>
</dbReference>
<proteinExistence type="predicted"/>
<feature type="transmembrane region" description="Helical" evidence="2">
    <location>
        <begin position="75"/>
        <end position="95"/>
    </location>
</feature>
<dbReference type="SUPFAM" id="SSF57850">
    <property type="entry name" value="RING/U-box"/>
    <property type="match status" value="1"/>
</dbReference>
<dbReference type="Gene3D" id="3.30.40.10">
    <property type="entry name" value="Zinc/RING finger domain, C3HC4 (zinc finger)"/>
    <property type="match status" value="1"/>
</dbReference>
<keyword evidence="2" id="KW-1133">Transmembrane helix</keyword>
<feature type="transmembrane region" description="Helical" evidence="2">
    <location>
        <begin position="107"/>
        <end position="127"/>
    </location>
</feature>
<dbReference type="Proteomes" id="UP001162131">
    <property type="component" value="Unassembled WGS sequence"/>
</dbReference>
<dbReference type="EMBL" id="CAJZBQ010000002">
    <property type="protein sequence ID" value="CAG9310228.1"/>
    <property type="molecule type" value="Genomic_DNA"/>
</dbReference>
<evidence type="ECO:0000313" key="5">
    <source>
        <dbReference type="Proteomes" id="UP001162131"/>
    </source>
</evidence>
<evidence type="ECO:0000313" key="4">
    <source>
        <dbReference type="EMBL" id="CAG9310228.1"/>
    </source>
</evidence>
<dbReference type="GO" id="GO:0008270">
    <property type="term" value="F:zinc ion binding"/>
    <property type="evidence" value="ECO:0007669"/>
    <property type="project" value="UniProtKB-KW"/>
</dbReference>
<organism evidence="4 5">
    <name type="scientific">Blepharisma stoltei</name>
    <dbReference type="NCBI Taxonomy" id="1481888"/>
    <lineage>
        <taxon>Eukaryota</taxon>
        <taxon>Sar</taxon>
        <taxon>Alveolata</taxon>
        <taxon>Ciliophora</taxon>
        <taxon>Postciliodesmatophora</taxon>
        <taxon>Heterotrichea</taxon>
        <taxon>Heterotrichida</taxon>
        <taxon>Blepharismidae</taxon>
        <taxon>Blepharisma</taxon>
    </lineage>
</organism>
<protein>
    <recommendedName>
        <fullName evidence="3">RING-type domain-containing protein</fullName>
    </recommendedName>
</protein>
<evidence type="ECO:0000256" key="1">
    <source>
        <dbReference type="PROSITE-ProRule" id="PRU00175"/>
    </source>
</evidence>
<feature type="domain" description="RING-type" evidence="3">
    <location>
        <begin position="439"/>
        <end position="478"/>
    </location>
</feature>
<dbReference type="PANTHER" id="PTHR12109">
    <property type="entry name" value="RING FINGER PROTEIN 141-RELATED"/>
    <property type="match status" value="1"/>
</dbReference>
<dbReference type="AlphaFoldDB" id="A0AAU9IDJ8"/>
<reference evidence="4" key="1">
    <citation type="submission" date="2021-09" db="EMBL/GenBank/DDBJ databases">
        <authorList>
            <consortium name="AG Swart"/>
            <person name="Singh M."/>
            <person name="Singh A."/>
            <person name="Seah K."/>
            <person name="Emmerich C."/>
        </authorList>
    </citation>
    <scope>NUCLEOTIDE SEQUENCE</scope>
    <source>
        <strain evidence="4">ATCC30299</strain>
    </source>
</reference>
<keyword evidence="5" id="KW-1185">Reference proteome</keyword>
<feature type="transmembrane region" description="Helical" evidence="2">
    <location>
        <begin position="133"/>
        <end position="152"/>
    </location>
</feature>
<dbReference type="PROSITE" id="PS50089">
    <property type="entry name" value="ZF_RING_2"/>
    <property type="match status" value="1"/>
</dbReference>
<feature type="transmembrane region" description="Helical" evidence="2">
    <location>
        <begin position="173"/>
        <end position="195"/>
    </location>
</feature>
<keyword evidence="1" id="KW-0479">Metal-binding</keyword>
<feature type="transmembrane region" description="Helical" evidence="2">
    <location>
        <begin position="49"/>
        <end position="69"/>
    </location>
</feature>
<dbReference type="InterPro" id="IPR001841">
    <property type="entry name" value="Znf_RING"/>
</dbReference>
<feature type="transmembrane region" description="Helical" evidence="2">
    <location>
        <begin position="276"/>
        <end position="297"/>
    </location>
</feature>
<dbReference type="InterPro" id="IPR047126">
    <property type="entry name" value="RNF141-like"/>
</dbReference>
<sequence length="519" mass="59589">MMNSFPRIPEVDEFNTSERIDNGERLQTEYAEEDTEEQLLCIKQELKRWIELAIALMFSFIILATYENLKLPIELALIPLMILDIKTLSFKITLFKRTELIPIRKDYLKDILEAFSSICFKILLIIWNQTKEIPFFATTIPLGVSLVLQIFFKSLTVHECQSFSKMFFFVGRWFRFFSLLTIGLKLDGYLNWGWIETLWPIWISLCFMGLISLGVLLLLLGAVLSYLSRETKIEEVLASLWLLFTTAGSTSSTSMFFMCLISILNDDPVMSISEISLFPLFFLLVFIISTSLCRNILSIWWKAFFTSNIEVIGAVPSNLDGRPLPLPESQARMARNQSLSHRIINVMQTTPRVLIRKTSTYFQPAEHPIELSKLKHVRTRSAKFDNINSDICFQNLENNRHKRAASTNVKDIKKITLGKENSGLIPRHSSDMSFANKTCVMCCENLCNAVLMDCGHGGLCYECSLKLWKNQGICHMCRNEINQVLQIEIEPSKVLKVLSTTRAVYEESDNEPNITQNNN</sequence>
<name>A0AAU9IDJ8_9CILI</name>
<keyword evidence="1" id="KW-0862">Zinc</keyword>
<feature type="transmembrane region" description="Helical" evidence="2">
    <location>
        <begin position="201"/>
        <end position="227"/>
    </location>
</feature>
<keyword evidence="1" id="KW-0863">Zinc-finger</keyword>
<gene>
    <name evidence="4" type="ORF">BSTOLATCC_MIC1082</name>
</gene>
<comment type="caution">
    <text evidence="4">The sequence shown here is derived from an EMBL/GenBank/DDBJ whole genome shotgun (WGS) entry which is preliminary data.</text>
</comment>